<protein>
    <submittedName>
        <fullName evidence="8">Similar to Saccharomyces cerevisiae YGL099W LSG1 Putative GTPase involved in 60S ribosomal subunit biogenesis</fullName>
    </submittedName>
</protein>
<dbReference type="OrthoDB" id="61815at2759"/>
<evidence type="ECO:0000256" key="3">
    <source>
        <dbReference type="ARBA" id="ARBA00022741"/>
    </source>
</evidence>
<dbReference type="Gene3D" id="3.40.50.300">
    <property type="entry name" value="P-loop containing nucleotide triphosphate hydrolases"/>
    <property type="match status" value="1"/>
</dbReference>
<sequence length="716" mass="79591">MSTHYGSWKGPKAGSKQRANSRNPTGLGRALQNTQKKAKRPQGYYDSDGVYRYTTDMGDGVDPNEPGWVKLRSVTAERPLDEFLSTAELASTDFTTERTQNIRIIQAGGTPNAPPTPGAPSNSGSTLPYSKFSAHNPYLLSLDERRALDKIHSQNKSRLTVPRRPVWDSSMTAHELDRAEKEAFLEWRRGLAVLQDNDDLLLTPFERNIEVWRQLWRVVERSDLVVQIVDARNPLFFRSIDLENYVKELDGGRKKNLLLINKADLLTFEQRKSWAEYFNEKGIRYAFFSAFTALTLQEAEKENSEEAEDSDSDSEEENSEDESEDEEEQKEEPKEESKEEKPAHEPMTAERLAANPFHILTVEELEELFLSEAPAKLQGPNQTQNKYSNALQIGLVGYPNVGKSSTINALIGAKKVSVSSTPGKTKHFQTIMLSPTVVLCDCPGLVFPNFATTDADLVCNGVLPIDQLREYTAPTALVTQRIPKYFLEAIYGISIFTRPIADGGSGIPTAEEFLNAYARARGFMRSGQGNPDESRAARYILKDYVNAKLLFVHPPPTYTPADANITDPDAVANAFNSQLYNLASIPEQRRAQILLAIAHSRFGENATASQVDVATVDLAAELESLKFSRHDPRLAATGLSALPTASTAAVYSAGASLDRDFFAVAGAREHQALPFHKQQLQKGNNNKKHNKMNKKKKGKLLAGGEHSYSSTYSDFY</sequence>
<reference evidence="8" key="1">
    <citation type="submission" date="2014-03" db="EMBL/GenBank/DDBJ databases">
        <authorList>
            <person name="Casaregola S."/>
        </authorList>
    </citation>
    <scope>NUCLEOTIDE SEQUENCE [LARGE SCALE GENOMIC DNA]</scope>
    <source>
        <strain evidence="8">CLIB 918</strain>
    </source>
</reference>
<keyword evidence="5" id="KW-0342">GTP-binding</keyword>
<name>A0A0J9X9R1_GEOCN</name>
<dbReference type="Proteomes" id="UP000242525">
    <property type="component" value="Unassembled WGS sequence"/>
</dbReference>
<feature type="region of interest" description="Disordered" evidence="6">
    <location>
        <begin position="680"/>
        <end position="716"/>
    </location>
</feature>
<dbReference type="GO" id="GO:0000054">
    <property type="term" value="P:ribosomal subunit export from nucleus"/>
    <property type="evidence" value="ECO:0007669"/>
    <property type="project" value="TreeGrafter"/>
</dbReference>
<feature type="compositionally biased region" description="Polar residues" evidence="6">
    <location>
        <begin position="707"/>
        <end position="716"/>
    </location>
</feature>
<keyword evidence="2" id="KW-0963">Cytoplasm</keyword>
<evidence type="ECO:0000256" key="5">
    <source>
        <dbReference type="ARBA" id="ARBA00023134"/>
    </source>
</evidence>
<comment type="caution">
    <text evidence="8">The sequence shown here is derived from an EMBL/GenBank/DDBJ whole genome shotgun (WGS) entry which is preliminary data.</text>
</comment>
<evidence type="ECO:0000256" key="4">
    <source>
        <dbReference type="ARBA" id="ARBA00022801"/>
    </source>
</evidence>
<dbReference type="FunFam" id="3.40.50.300:FF:001151">
    <property type="entry name" value="Large subunit GTPase 1"/>
    <property type="match status" value="1"/>
</dbReference>
<accession>A0A0J9X9R1</accession>
<comment type="subcellular location">
    <subcellularLocation>
        <location evidence="1">Cytoplasm</location>
    </subcellularLocation>
</comment>
<organism evidence="8 9">
    <name type="scientific">Geotrichum candidum</name>
    <name type="common">Oospora lactis</name>
    <name type="synonym">Dipodascus geotrichum</name>
    <dbReference type="NCBI Taxonomy" id="1173061"/>
    <lineage>
        <taxon>Eukaryota</taxon>
        <taxon>Fungi</taxon>
        <taxon>Dikarya</taxon>
        <taxon>Ascomycota</taxon>
        <taxon>Saccharomycotina</taxon>
        <taxon>Dipodascomycetes</taxon>
        <taxon>Dipodascales</taxon>
        <taxon>Dipodascaceae</taxon>
        <taxon>Geotrichum</taxon>
    </lineage>
</organism>
<dbReference type="SUPFAM" id="SSF52540">
    <property type="entry name" value="P-loop containing nucleoside triphosphate hydrolases"/>
    <property type="match status" value="1"/>
</dbReference>
<keyword evidence="3" id="KW-0547">Nucleotide-binding</keyword>
<gene>
    <name evidence="8" type="ORF">BN980_GECA06s02144g</name>
</gene>
<dbReference type="GO" id="GO:0003924">
    <property type="term" value="F:GTPase activity"/>
    <property type="evidence" value="ECO:0007669"/>
    <property type="project" value="InterPro"/>
</dbReference>
<evidence type="ECO:0000256" key="2">
    <source>
        <dbReference type="ARBA" id="ARBA00022490"/>
    </source>
</evidence>
<evidence type="ECO:0000259" key="7">
    <source>
        <dbReference type="PROSITE" id="PS51721"/>
    </source>
</evidence>
<dbReference type="EMBL" id="CCBN010000006">
    <property type="protein sequence ID" value="CDO53938.1"/>
    <property type="molecule type" value="Genomic_DNA"/>
</dbReference>
<keyword evidence="9" id="KW-1185">Reference proteome</keyword>
<dbReference type="CDD" id="cd01857">
    <property type="entry name" value="HSR1_MMR1"/>
    <property type="match status" value="1"/>
</dbReference>
<dbReference type="PROSITE" id="PS51721">
    <property type="entry name" value="G_CP"/>
    <property type="match status" value="1"/>
</dbReference>
<feature type="compositionally biased region" description="Acidic residues" evidence="6">
    <location>
        <begin position="305"/>
        <end position="330"/>
    </location>
</feature>
<dbReference type="InterPro" id="IPR030378">
    <property type="entry name" value="G_CP_dom"/>
</dbReference>
<feature type="compositionally biased region" description="Basic and acidic residues" evidence="6">
    <location>
        <begin position="331"/>
        <end position="348"/>
    </location>
</feature>
<evidence type="ECO:0000256" key="1">
    <source>
        <dbReference type="ARBA" id="ARBA00004496"/>
    </source>
</evidence>
<dbReference type="InterPro" id="IPR006073">
    <property type="entry name" value="GTP-bd"/>
</dbReference>
<dbReference type="InterPro" id="IPR023179">
    <property type="entry name" value="GTP-bd_ortho_bundle_sf"/>
</dbReference>
<dbReference type="STRING" id="1173061.A0A0J9X9R1"/>
<feature type="domain" description="CP-type G" evidence="7">
    <location>
        <begin position="212"/>
        <end position="448"/>
    </location>
</feature>
<evidence type="ECO:0000256" key="6">
    <source>
        <dbReference type="SAM" id="MobiDB-lite"/>
    </source>
</evidence>
<dbReference type="Pfam" id="PF01926">
    <property type="entry name" value="MMR_HSR1"/>
    <property type="match status" value="1"/>
</dbReference>
<evidence type="ECO:0000313" key="8">
    <source>
        <dbReference type="EMBL" id="CDO53938.1"/>
    </source>
</evidence>
<dbReference type="Gene3D" id="1.10.1580.10">
    <property type="match status" value="1"/>
</dbReference>
<keyword evidence="4" id="KW-0378">Hydrolase</keyword>
<feature type="region of interest" description="Disordered" evidence="6">
    <location>
        <begin position="106"/>
        <end position="125"/>
    </location>
</feature>
<dbReference type="GO" id="GO:0005525">
    <property type="term" value="F:GTP binding"/>
    <property type="evidence" value="ECO:0007669"/>
    <property type="project" value="UniProtKB-KW"/>
</dbReference>
<dbReference type="AlphaFoldDB" id="A0A0J9X9R1"/>
<proteinExistence type="predicted"/>
<evidence type="ECO:0000313" key="9">
    <source>
        <dbReference type="Proteomes" id="UP000242525"/>
    </source>
</evidence>
<dbReference type="InterPro" id="IPR043358">
    <property type="entry name" value="GNL1-like"/>
</dbReference>
<feature type="region of interest" description="Disordered" evidence="6">
    <location>
        <begin position="1"/>
        <end position="47"/>
    </location>
</feature>
<feature type="compositionally biased region" description="Basic residues" evidence="6">
    <location>
        <begin position="685"/>
        <end position="699"/>
    </location>
</feature>
<dbReference type="PANTHER" id="PTHR45709:SF2">
    <property type="entry name" value="LARGE SUBUNIT GTPASE 1 HOMOLOG"/>
    <property type="match status" value="1"/>
</dbReference>
<dbReference type="GO" id="GO:0005829">
    <property type="term" value="C:cytosol"/>
    <property type="evidence" value="ECO:0007669"/>
    <property type="project" value="TreeGrafter"/>
</dbReference>
<feature type="region of interest" description="Disordered" evidence="6">
    <location>
        <begin position="298"/>
        <end position="351"/>
    </location>
</feature>
<dbReference type="PANTHER" id="PTHR45709">
    <property type="entry name" value="LARGE SUBUNIT GTPASE 1 HOMOLOG-RELATED"/>
    <property type="match status" value="1"/>
</dbReference>
<dbReference type="InterPro" id="IPR027417">
    <property type="entry name" value="P-loop_NTPase"/>
</dbReference>